<proteinExistence type="predicted"/>
<dbReference type="InterPro" id="IPR006439">
    <property type="entry name" value="HAD-SF_hydro_IA"/>
</dbReference>
<dbReference type="InterPro" id="IPR023198">
    <property type="entry name" value="PGP-like_dom2"/>
</dbReference>
<comment type="caution">
    <text evidence="1">The sequence shown here is derived from an EMBL/GenBank/DDBJ whole genome shotgun (WGS) entry which is preliminary data.</text>
</comment>
<dbReference type="NCBIfam" id="TIGR01509">
    <property type="entry name" value="HAD-SF-IA-v3"/>
    <property type="match status" value="1"/>
</dbReference>
<dbReference type="Gene3D" id="3.40.50.1000">
    <property type="entry name" value="HAD superfamily/HAD-like"/>
    <property type="match status" value="1"/>
</dbReference>
<evidence type="ECO:0000313" key="2">
    <source>
        <dbReference type="Proteomes" id="UP000076881"/>
    </source>
</evidence>
<dbReference type="OrthoDB" id="40579at2759"/>
<dbReference type="Proteomes" id="UP000076881">
    <property type="component" value="Unassembled WGS sequence"/>
</dbReference>
<dbReference type="SFLD" id="SFLDS00003">
    <property type="entry name" value="Haloacid_Dehalogenase"/>
    <property type="match status" value="1"/>
</dbReference>
<protein>
    <submittedName>
        <fullName evidence="1">HAD-like domain protein</fullName>
    </submittedName>
</protein>
<accession>A0A167YHV3</accession>
<evidence type="ECO:0000313" key="1">
    <source>
        <dbReference type="EMBL" id="OAA66343.1"/>
    </source>
</evidence>
<sequence length="274" mass="30853">MEARFPPVRACIFDMDGLLIDSEDKVAETINEMMTRYNRPLLSSEMRCRLMGVPGSSNSDMFHDWANLPIPREQYAQESRKLMYEKFTECKPLKGAFELVSNLASAHSLFQQSRIELAVASTSSAESYHCKMTQPETKALLEMFAENRRILGDNPGAPKHRKKPAPDVYDIALSITNETRLVGTRAIEPKECLAFEDSIAGVEAARRAGMRVIWVPHPILLSETDGERQSKILAGRSGMFELGNEHQLGQMDDGWGECISSLRDFDFQRYGVIS</sequence>
<dbReference type="SUPFAM" id="SSF56784">
    <property type="entry name" value="HAD-like"/>
    <property type="match status" value="1"/>
</dbReference>
<dbReference type="PANTHER" id="PTHR18901:SF42">
    <property type="entry name" value="SUPERFAMILY HYDROLASE, PUTATIVE-RELATED"/>
    <property type="match status" value="1"/>
</dbReference>
<gene>
    <name evidence="1" type="ORF">LEL_10442</name>
</gene>
<name>A0A167YHV3_CORDF</name>
<dbReference type="AlphaFoldDB" id="A0A167YHV3"/>
<organism evidence="1 2">
    <name type="scientific">Akanthomyces lecanii RCEF 1005</name>
    <dbReference type="NCBI Taxonomy" id="1081108"/>
    <lineage>
        <taxon>Eukaryota</taxon>
        <taxon>Fungi</taxon>
        <taxon>Dikarya</taxon>
        <taxon>Ascomycota</taxon>
        <taxon>Pezizomycotina</taxon>
        <taxon>Sordariomycetes</taxon>
        <taxon>Hypocreomycetidae</taxon>
        <taxon>Hypocreales</taxon>
        <taxon>Cordycipitaceae</taxon>
        <taxon>Akanthomyces</taxon>
        <taxon>Cordyceps confragosa</taxon>
    </lineage>
</organism>
<dbReference type="Gene3D" id="1.10.150.240">
    <property type="entry name" value="Putative phosphatase, domain 2"/>
    <property type="match status" value="1"/>
</dbReference>
<dbReference type="SFLD" id="SFLDG01129">
    <property type="entry name" value="C1.5:_HAD__Beta-PGM__Phosphata"/>
    <property type="match status" value="1"/>
</dbReference>
<dbReference type="GO" id="GO:0016791">
    <property type="term" value="F:phosphatase activity"/>
    <property type="evidence" value="ECO:0007669"/>
    <property type="project" value="UniProtKB-ARBA"/>
</dbReference>
<dbReference type="PANTHER" id="PTHR18901">
    <property type="entry name" value="2-DEOXYGLUCOSE-6-PHOSPHATE PHOSPHATASE 2"/>
    <property type="match status" value="1"/>
</dbReference>
<dbReference type="Pfam" id="PF13419">
    <property type="entry name" value="HAD_2"/>
    <property type="match status" value="1"/>
</dbReference>
<dbReference type="InterPro" id="IPR023214">
    <property type="entry name" value="HAD_sf"/>
</dbReference>
<dbReference type="InterPro" id="IPR036412">
    <property type="entry name" value="HAD-like_sf"/>
</dbReference>
<keyword evidence="2" id="KW-1185">Reference proteome</keyword>
<dbReference type="STRING" id="1081108.A0A167YHV3"/>
<reference evidence="1 2" key="1">
    <citation type="journal article" date="2016" name="Genome Biol. Evol.">
        <title>Divergent and convergent evolution of fungal pathogenicity.</title>
        <authorList>
            <person name="Shang Y."/>
            <person name="Xiao G."/>
            <person name="Zheng P."/>
            <person name="Cen K."/>
            <person name="Zhan S."/>
            <person name="Wang C."/>
        </authorList>
    </citation>
    <scope>NUCLEOTIDE SEQUENCE [LARGE SCALE GENOMIC DNA]</scope>
    <source>
        <strain evidence="1 2">RCEF 1005</strain>
    </source>
</reference>
<dbReference type="EMBL" id="AZHF01000013">
    <property type="protein sequence ID" value="OAA66343.1"/>
    <property type="molecule type" value="Genomic_DNA"/>
</dbReference>
<dbReference type="InterPro" id="IPR041492">
    <property type="entry name" value="HAD_2"/>
</dbReference>